<name>A0A7J7MGH4_9MAGN</name>
<organism evidence="1 2">
    <name type="scientific">Kingdonia uniflora</name>
    <dbReference type="NCBI Taxonomy" id="39325"/>
    <lineage>
        <taxon>Eukaryota</taxon>
        <taxon>Viridiplantae</taxon>
        <taxon>Streptophyta</taxon>
        <taxon>Embryophyta</taxon>
        <taxon>Tracheophyta</taxon>
        <taxon>Spermatophyta</taxon>
        <taxon>Magnoliopsida</taxon>
        <taxon>Ranunculales</taxon>
        <taxon>Circaeasteraceae</taxon>
        <taxon>Kingdonia</taxon>
    </lineage>
</organism>
<protein>
    <submittedName>
        <fullName evidence="1">Uncharacterized protein</fullName>
    </submittedName>
</protein>
<dbReference type="EMBL" id="JACGCM010001548">
    <property type="protein sequence ID" value="KAF6153971.1"/>
    <property type="molecule type" value="Genomic_DNA"/>
</dbReference>
<keyword evidence="2" id="KW-1185">Reference proteome</keyword>
<dbReference type="AlphaFoldDB" id="A0A7J7MGH4"/>
<accession>A0A7J7MGH4</accession>
<comment type="caution">
    <text evidence="1">The sequence shown here is derived from an EMBL/GenBank/DDBJ whole genome shotgun (WGS) entry which is preliminary data.</text>
</comment>
<proteinExistence type="predicted"/>
<reference evidence="1 2" key="1">
    <citation type="journal article" date="2020" name="IScience">
        <title>Genome Sequencing of the Endangered Kingdonia uniflora (Circaeasteraceae, Ranunculales) Reveals Potential Mechanisms of Evolutionary Specialization.</title>
        <authorList>
            <person name="Sun Y."/>
            <person name="Deng T."/>
            <person name="Zhang A."/>
            <person name="Moore M.J."/>
            <person name="Landis J.B."/>
            <person name="Lin N."/>
            <person name="Zhang H."/>
            <person name="Zhang X."/>
            <person name="Huang J."/>
            <person name="Zhang X."/>
            <person name="Sun H."/>
            <person name="Wang H."/>
        </authorList>
    </citation>
    <scope>NUCLEOTIDE SEQUENCE [LARGE SCALE GENOMIC DNA]</scope>
    <source>
        <strain evidence="1">TB1705</strain>
        <tissue evidence="1">Leaf</tissue>
    </source>
</reference>
<evidence type="ECO:0000313" key="2">
    <source>
        <dbReference type="Proteomes" id="UP000541444"/>
    </source>
</evidence>
<dbReference type="Proteomes" id="UP000541444">
    <property type="component" value="Unassembled WGS sequence"/>
</dbReference>
<evidence type="ECO:0000313" key="1">
    <source>
        <dbReference type="EMBL" id="KAF6153971.1"/>
    </source>
</evidence>
<gene>
    <name evidence="1" type="ORF">GIB67_041237</name>
</gene>
<sequence>MVGSSSAVSPPITDTSLDTSLSILKVVKARTLALQPLASIPGLVSSGQRKIGKKNTRKNTIFDYAIGYGGEAKSAMKKRKLVDFPPVSNQFVKDRLVKKPDTMGPRVTEDLKALEISFRHLAISLSSDVKSAIEAKLRRVSHMLKGIILGVKDGKDQISTVSNLRLHLILGVEDGKDQISTISNLRLHLSLSPEREASLSKRVAKLEKEMMNE</sequence>